<keyword evidence="1" id="KW-1133">Transmembrane helix</keyword>
<dbReference type="EMBL" id="FNVA01000002">
    <property type="protein sequence ID" value="SEG06072.1"/>
    <property type="molecule type" value="Genomic_DNA"/>
</dbReference>
<dbReference type="Proteomes" id="UP000236728">
    <property type="component" value="Unassembled WGS sequence"/>
</dbReference>
<organism evidence="2 3">
    <name type="scientific">Bryocella elongata</name>
    <dbReference type="NCBI Taxonomy" id="863522"/>
    <lineage>
        <taxon>Bacteria</taxon>
        <taxon>Pseudomonadati</taxon>
        <taxon>Acidobacteriota</taxon>
        <taxon>Terriglobia</taxon>
        <taxon>Terriglobales</taxon>
        <taxon>Acidobacteriaceae</taxon>
        <taxon>Bryocella</taxon>
    </lineage>
</organism>
<accession>A0A1H5X2N5</accession>
<evidence type="ECO:0000313" key="3">
    <source>
        <dbReference type="Proteomes" id="UP000236728"/>
    </source>
</evidence>
<evidence type="ECO:0000313" key="2">
    <source>
        <dbReference type="EMBL" id="SEG06072.1"/>
    </source>
</evidence>
<protein>
    <submittedName>
        <fullName evidence="2">Uncharacterized protein</fullName>
    </submittedName>
</protein>
<dbReference type="OrthoDB" id="9873772at2"/>
<name>A0A1H5X2N5_9BACT</name>
<gene>
    <name evidence="2" type="ORF">SAMN05421819_1851</name>
</gene>
<reference evidence="2 3" key="1">
    <citation type="submission" date="2016-10" db="EMBL/GenBank/DDBJ databases">
        <authorList>
            <person name="de Groot N.N."/>
        </authorList>
    </citation>
    <scope>NUCLEOTIDE SEQUENCE [LARGE SCALE GENOMIC DNA]</scope>
    <source>
        <strain evidence="2 3">DSM 22489</strain>
    </source>
</reference>
<keyword evidence="1" id="KW-0472">Membrane</keyword>
<dbReference type="RefSeq" id="WP_103932722.1">
    <property type="nucleotide sequence ID" value="NZ_FNVA01000002.1"/>
</dbReference>
<evidence type="ECO:0000256" key="1">
    <source>
        <dbReference type="SAM" id="Phobius"/>
    </source>
</evidence>
<keyword evidence="1" id="KW-0812">Transmembrane</keyword>
<dbReference type="AlphaFoldDB" id="A0A1H5X2N5"/>
<proteinExistence type="predicted"/>
<sequence>MQTLLKYLEVVLTAAGVCVVAMVFLVFRDIAPWKAAAICAVVVGVLHGAIFFTVRNSQREARKAALEDIRHKLDDLVRNKLQVVLFASEIQHEDWRPAAQQAVEEISSRLDLIQSEALRLKSQQRTKLTGGRGSTLH</sequence>
<keyword evidence="3" id="KW-1185">Reference proteome</keyword>
<feature type="transmembrane region" description="Helical" evidence="1">
    <location>
        <begin position="33"/>
        <end position="54"/>
    </location>
</feature>
<feature type="transmembrane region" description="Helical" evidence="1">
    <location>
        <begin position="7"/>
        <end position="27"/>
    </location>
</feature>